<dbReference type="Proteomes" id="UP000666240">
    <property type="component" value="Unassembled WGS sequence"/>
</dbReference>
<evidence type="ECO:0000313" key="1">
    <source>
        <dbReference type="EMBL" id="MBP0441428.1"/>
    </source>
</evidence>
<dbReference type="AlphaFoldDB" id="A0A8J7R215"/>
<accession>A0A8J7R215</accession>
<comment type="caution">
    <text evidence="1">The sequence shown here is derived from an EMBL/GenBank/DDBJ whole genome shotgun (WGS) entry which is preliminary data.</text>
</comment>
<dbReference type="RefSeq" id="WP_209337461.1">
    <property type="nucleotide sequence ID" value="NZ_JAGIYY010000015.1"/>
</dbReference>
<reference evidence="1" key="1">
    <citation type="submission" date="2021-03" db="EMBL/GenBank/DDBJ databases">
        <title>Genome sequencing and assembly of Tianweitania sediminis.</title>
        <authorList>
            <person name="Chhetri G."/>
        </authorList>
    </citation>
    <scope>NUCLEOTIDE SEQUENCE</scope>
    <source>
        <strain evidence="1">Z8</strain>
    </source>
</reference>
<sequence>MAHTDSDGENARAFLDSLRRGDLSALLLHAHIQLSKVKGRDGEMNTVVAVYTPEPFAEALSNLPVHDRKRIAQAALSRRNEQDPASNIHVVP</sequence>
<evidence type="ECO:0000313" key="2">
    <source>
        <dbReference type="Proteomes" id="UP000666240"/>
    </source>
</evidence>
<dbReference type="EMBL" id="JAGIYY010000015">
    <property type="protein sequence ID" value="MBP0441428.1"/>
    <property type="molecule type" value="Genomic_DNA"/>
</dbReference>
<protein>
    <submittedName>
        <fullName evidence="1">Uncharacterized protein</fullName>
    </submittedName>
</protein>
<proteinExistence type="predicted"/>
<gene>
    <name evidence="1" type="ORF">J5Y06_22525</name>
</gene>
<organism evidence="1 2">
    <name type="scientific">Tianweitania sediminis</name>
    <dbReference type="NCBI Taxonomy" id="1502156"/>
    <lineage>
        <taxon>Bacteria</taxon>
        <taxon>Pseudomonadati</taxon>
        <taxon>Pseudomonadota</taxon>
        <taxon>Alphaproteobacteria</taxon>
        <taxon>Hyphomicrobiales</taxon>
        <taxon>Phyllobacteriaceae</taxon>
        <taxon>Tianweitania</taxon>
    </lineage>
</organism>
<keyword evidence="2" id="KW-1185">Reference proteome</keyword>
<name>A0A8J7R215_9HYPH</name>